<dbReference type="InterPro" id="IPR036397">
    <property type="entry name" value="RNaseH_sf"/>
</dbReference>
<dbReference type="GO" id="GO:0031297">
    <property type="term" value="P:replication fork processing"/>
    <property type="evidence" value="ECO:0007669"/>
    <property type="project" value="TreeGrafter"/>
</dbReference>
<dbReference type="OrthoDB" id="10032414at2759"/>
<dbReference type="PANTHER" id="PTHR46060">
    <property type="entry name" value="MARINER MOS1 TRANSPOSASE-LIKE PROTEIN"/>
    <property type="match status" value="1"/>
</dbReference>
<evidence type="ECO:0000313" key="2">
    <source>
        <dbReference type="EMBL" id="EZA51511.1"/>
    </source>
</evidence>
<sequence length="155" mass="18331">MNQLKTVIDEKRSELVNRKSVIFQHDNAKPHVSLRTQRKLLQFSWDVLSHPSYSLKLTPSDFHLFWSLQNSLSGLQFYSLEGLKNHLVQFLDKNQAFCQWYNGASCELTTNHRKKLCIYGSIRLILNTNFAKRIRMNVLVNLIGIYFYTLQYVFR</sequence>
<dbReference type="GO" id="GO:0005634">
    <property type="term" value="C:nucleus"/>
    <property type="evidence" value="ECO:0007669"/>
    <property type="project" value="TreeGrafter"/>
</dbReference>
<keyword evidence="3" id="KW-1185">Reference proteome</keyword>
<dbReference type="GO" id="GO:0000729">
    <property type="term" value="P:DNA double-strand break processing"/>
    <property type="evidence" value="ECO:0007669"/>
    <property type="project" value="TreeGrafter"/>
</dbReference>
<feature type="transmembrane region" description="Helical" evidence="1">
    <location>
        <begin position="136"/>
        <end position="154"/>
    </location>
</feature>
<gene>
    <name evidence="2" type="ORF">X777_09796</name>
</gene>
<name>A0A026W7B8_OOCBI</name>
<accession>A0A026W7B8</accession>
<dbReference type="GO" id="GO:0003690">
    <property type="term" value="F:double-stranded DNA binding"/>
    <property type="evidence" value="ECO:0007669"/>
    <property type="project" value="TreeGrafter"/>
</dbReference>
<dbReference type="EMBL" id="KK107386">
    <property type="protein sequence ID" value="EZA51511.1"/>
    <property type="molecule type" value="Genomic_DNA"/>
</dbReference>
<evidence type="ECO:0000313" key="3">
    <source>
        <dbReference type="Proteomes" id="UP000053097"/>
    </source>
</evidence>
<dbReference type="GO" id="GO:0044547">
    <property type="term" value="F:DNA topoisomerase binding"/>
    <property type="evidence" value="ECO:0007669"/>
    <property type="project" value="TreeGrafter"/>
</dbReference>
<dbReference type="GO" id="GO:0000014">
    <property type="term" value="F:single-stranded DNA endodeoxyribonuclease activity"/>
    <property type="evidence" value="ECO:0007669"/>
    <property type="project" value="TreeGrafter"/>
</dbReference>
<keyword evidence="2" id="KW-0489">Methyltransferase</keyword>
<keyword evidence="1" id="KW-0472">Membrane</keyword>
<dbReference type="PANTHER" id="PTHR46060:SF2">
    <property type="entry name" value="HISTONE-LYSINE N-METHYLTRANSFERASE SETMAR"/>
    <property type="match status" value="1"/>
</dbReference>
<proteinExistence type="predicted"/>
<keyword evidence="2" id="KW-0808">Transferase</keyword>
<dbReference type="Gene3D" id="3.30.420.10">
    <property type="entry name" value="Ribonuclease H-like superfamily/Ribonuclease H"/>
    <property type="match status" value="1"/>
</dbReference>
<evidence type="ECO:0000256" key="1">
    <source>
        <dbReference type="SAM" id="Phobius"/>
    </source>
</evidence>
<dbReference type="GO" id="GO:0006303">
    <property type="term" value="P:double-strand break repair via nonhomologous end joining"/>
    <property type="evidence" value="ECO:0007669"/>
    <property type="project" value="TreeGrafter"/>
</dbReference>
<dbReference type="GO" id="GO:0015074">
    <property type="term" value="P:DNA integration"/>
    <property type="evidence" value="ECO:0007669"/>
    <property type="project" value="TreeGrafter"/>
</dbReference>
<dbReference type="GO" id="GO:0042800">
    <property type="term" value="F:histone H3K4 methyltransferase activity"/>
    <property type="evidence" value="ECO:0007669"/>
    <property type="project" value="TreeGrafter"/>
</dbReference>
<dbReference type="AlphaFoldDB" id="A0A026W7B8"/>
<dbReference type="GO" id="GO:0032259">
    <property type="term" value="P:methylation"/>
    <property type="evidence" value="ECO:0007669"/>
    <property type="project" value="UniProtKB-KW"/>
</dbReference>
<dbReference type="GO" id="GO:0000793">
    <property type="term" value="C:condensed chromosome"/>
    <property type="evidence" value="ECO:0007669"/>
    <property type="project" value="TreeGrafter"/>
</dbReference>
<dbReference type="GO" id="GO:0035861">
    <property type="term" value="C:site of double-strand break"/>
    <property type="evidence" value="ECO:0007669"/>
    <property type="project" value="TreeGrafter"/>
</dbReference>
<keyword evidence="1" id="KW-0812">Transmembrane</keyword>
<organism evidence="2 3">
    <name type="scientific">Ooceraea biroi</name>
    <name type="common">Clonal raider ant</name>
    <name type="synonym">Cerapachys biroi</name>
    <dbReference type="NCBI Taxonomy" id="2015173"/>
    <lineage>
        <taxon>Eukaryota</taxon>
        <taxon>Metazoa</taxon>
        <taxon>Ecdysozoa</taxon>
        <taxon>Arthropoda</taxon>
        <taxon>Hexapoda</taxon>
        <taxon>Insecta</taxon>
        <taxon>Pterygota</taxon>
        <taxon>Neoptera</taxon>
        <taxon>Endopterygota</taxon>
        <taxon>Hymenoptera</taxon>
        <taxon>Apocrita</taxon>
        <taxon>Aculeata</taxon>
        <taxon>Formicoidea</taxon>
        <taxon>Formicidae</taxon>
        <taxon>Dorylinae</taxon>
        <taxon>Ooceraea</taxon>
    </lineage>
</organism>
<reference evidence="2 3" key="1">
    <citation type="journal article" date="2014" name="Curr. Biol.">
        <title>The genome of the clonal raider ant Cerapachys biroi.</title>
        <authorList>
            <person name="Oxley P.R."/>
            <person name="Ji L."/>
            <person name="Fetter-Pruneda I."/>
            <person name="McKenzie S.K."/>
            <person name="Li C."/>
            <person name="Hu H."/>
            <person name="Zhang G."/>
            <person name="Kronauer D.J."/>
        </authorList>
    </citation>
    <scope>NUCLEOTIDE SEQUENCE [LARGE SCALE GENOMIC DNA]</scope>
</reference>
<protein>
    <submittedName>
        <fullName evidence="2">Histone-lysine N-methyltransferase SETMAR</fullName>
    </submittedName>
</protein>
<dbReference type="InterPro" id="IPR052709">
    <property type="entry name" value="Transposase-MT_Hybrid"/>
</dbReference>
<dbReference type="Proteomes" id="UP000053097">
    <property type="component" value="Unassembled WGS sequence"/>
</dbReference>
<dbReference type="GO" id="GO:0044774">
    <property type="term" value="P:mitotic DNA integrity checkpoint signaling"/>
    <property type="evidence" value="ECO:0007669"/>
    <property type="project" value="TreeGrafter"/>
</dbReference>
<keyword evidence="1" id="KW-1133">Transmembrane helix</keyword>
<dbReference type="GO" id="GO:0046975">
    <property type="term" value="F:histone H3K36 methyltransferase activity"/>
    <property type="evidence" value="ECO:0007669"/>
    <property type="project" value="TreeGrafter"/>
</dbReference>
<dbReference type="STRING" id="2015173.A0A026W7B8"/>
<dbReference type="GO" id="GO:0003697">
    <property type="term" value="F:single-stranded DNA binding"/>
    <property type="evidence" value="ECO:0007669"/>
    <property type="project" value="TreeGrafter"/>
</dbReference>